<evidence type="ECO:0000256" key="11">
    <source>
        <dbReference type="ARBA" id="ARBA00039130"/>
    </source>
</evidence>
<evidence type="ECO:0000256" key="5">
    <source>
        <dbReference type="ARBA" id="ARBA00013049"/>
    </source>
</evidence>
<comment type="catalytic activity">
    <reaction evidence="31">
        <text>L-ornithine + glyoxylate = 5-amino-2-oxopentanoate + glycine</text>
        <dbReference type="Rhea" id="RHEA:77331"/>
        <dbReference type="ChEBI" id="CHEBI:36655"/>
        <dbReference type="ChEBI" id="CHEBI:46911"/>
        <dbReference type="ChEBI" id="CHEBI:57305"/>
        <dbReference type="ChEBI" id="CHEBI:58802"/>
    </reaction>
</comment>
<evidence type="ECO:0000256" key="7">
    <source>
        <dbReference type="ARBA" id="ARBA00022679"/>
    </source>
</evidence>
<evidence type="ECO:0000256" key="10">
    <source>
        <dbReference type="ARBA" id="ARBA00033660"/>
    </source>
</evidence>
<name>A0A060Z7P7_ONCMY</name>
<evidence type="ECO:0000256" key="28">
    <source>
        <dbReference type="ARBA" id="ARBA00044257"/>
    </source>
</evidence>
<evidence type="ECO:0000256" key="35">
    <source>
        <dbReference type="ARBA" id="ARBA00048916"/>
    </source>
</evidence>
<sequence>MKQIPKREFCVGIFLLIYFRSSITGSCTANDKYIGQLNEVFATSVPSRIAAFFAEPIMGVGGAVQYPKNFLKDTYKLVRERGGVCIADEVQTGFGRTGSHFWGFQGHDVIPDMVTMAKGIANGFPMGAVVTTPGETGSTLFIYHLSGGEEGIALHTLSHRCP</sequence>
<dbReference type="EC" id="2.6.1.44" evidence="5"/>
<comment type="cofactor">
    <cofactor evidence="1">
        <name>pyridoxal 5'-phosphate</name>
        <dbReference type="ChEBI" id="CHEBI:597326"/>
    </cofactor>
</comment>
<comment type="similarity">
    <text evidence="3">Belongs to the class-III pyridoxal-phosphate-dependent aminotransferase family.</text>
</comment>
<evidence type="ECO:0000256" key="9">
    <source>
        <dbReference type="ARBA" id="ARBA00023128"/>
    </source>
</evidence>
<comment type="subcellular location">
    <subcellularLocation>
        <location evidence="2">Mitochondrion</location>
    </subcellularLocation>
</comment>
<evidence type="ECO:0000256" key="19">
    <source>
        <dbReference type="ARBA" id="ARBA00043726"/>
    </source>
</evidence>
<evidence type="ECO:0000256" key="29">
    <source>
        <dbReference type="ARBA" id="ARBA00044258"/>
    </source>
</evidence>
<evidence type="ECO:0000313" key="40">
    <source>
        <dbReference type="Proteomes" id="UP000193380"/>
    </source>
</evidence>
<evidence type="ECO:0000256" key="25">
    <source>
        <dbReference type="ARBA" id="ARBA00043825"/>
    </source>
</evidence>
<comment type="catalytic activity">
    <reaction evidence="24">
        <text>N(omega),N('omega)-dimethyl-L-arginine + pyruvate = 5-(3,3'-dimethylguanidino)-2-oxopentanoate + L-alanine</text>
        <dbReference type="Rhea" id="RHEA:77307"/>
        <dbReference type="ChEBI" id="CHEBI:15361"/>
        <dbReference type="ChEBI" id="CHEBI:57972"/>
        <dbReference type="ChEBI" id="CHEBI:197308"/>
        <dbReference type="ChEBI" id="CHEBI:197310"/>
    </reaction>
</comment>
<evidence type="ECO:0000256" key="27">
    <source>
        <dbReference type="ARBA" id="ARBA00044055"/>
    </source>
</evidence>
<evidence type="ECO:0000256" key="33">
    <source>
        <dbReference type="ARBA" id="ARBA00048560"/>
    </source>
</evidence>
<evidence type="ECO:0000256" key="23">
    <source>
        <dbReference type="ARBA" id="ARBA00043777"/>
    </source>
</evidence>
<evidence type="ECO:0000256" key="21">
    <source>
        <dbReference type="ARBA" id="ARBA00043751"/>
    </source>
</evidence>
<dbReference type="Gene3D" id="3.40.640.10">
    <property type="entry name" value="Type I PLP-dependent aspartate aminotransferase-like (Major domain)"/>
    <property type="match status" value="1"/>
</dbReference>
<evidence type="ECO:0000256" key="17">
    <source>
        <dbReference type="ARBA" id="ARBA00043669"/>
    </source>
</evidence>
<keyword evidence="7" id="KW-0808">Transferase</keyword>
<evidence type="ECO:0000256" key="12">
    <source>
        <dbReference type="ARBA" id="ARBA00039862"/>
    </source>
</evidence>
<comment type="catalytic activity">
    <reaction evidence="34">
        <text>N(omega)-methyl-L-arginine + glyoxylate = 5-(3-methylguanidino)-2-oxopentanoate + glycine</text>
        <dbReference type="Rhea" id="RHEA:77323"/>
        <dbReference type="ChEBI" id="CHEBI:36655"/>
        <dbReference type="ChEBI" id="CHEBI:57305"/>
        <dbReference type="ChEBI" id="CHEBI:114953"/>
        <dbReference type="ChEBI" id="CHEBI:197314"/>
    </reaction>
</comment>
<comment type="catalytic activity">
    <reaction evidence="35">
        <text>oxaloacetate + L-alanine = L-aspartate + pyruvate</text>
        <dbReference type="Rhea" id="RHEA:77347"/>
        <dbReference type="ChEBI" id="CHEBI:15361"/>
        <dbReference type="ChEBI" id="CHEBI:16452"/>
        <dbReference type="ChEBI" id="CHEBI:29991"/>
        <dbReference type="ChEBI" id="CHEBI:57972"/>
    </reaction>
</comment>
<dbReference type="PROSITE" id="PS00600">
    <property type="entry name" value="AA_TRANSFER_CLASS_3"/>
    <property type="match status" value="1"/>
</dbReference>
<dbReference type="PANTHER" id="PTHR45688">
    <property type="match status" value="1"/>
</dbReference>
<evidence type="ECO:0000256" key="18">
    <source>
        <dbReference type="ARBA" id="ARBA00043679"/>
    </source>
</evidence>
<dbReference type="EMBL" id="FR952704">
    <property type="protein sequence ID" value="CDR00061.1"/>
    <property type="molecule type" value="Genomic_DNA"/>
</dbReference>
<evidence type="ECO:0000256" key="32">
    <source>
        <dbReference type="ARBA" id="ARBA00048500"/>
    </source>
</evidence>
<comment type="catalytic activity">
    <reaction evidence="23">
        <text>L-ornithine + pyruvate = 5-amino-2-oxopentanoate + L-alanine</text>
        <dbReference type="Rhea" id="RHEA:77327"/>
        <dbReference type="ChEBI" id="CHEBI:15361"/>
        <dbReference type="ChEBI" id="CHEBI:46911"/>
        <dbReference type="ChEBI" id="CHEBI:57972"/>
        <dbReference type="ChEBI" id="CHEBI:58802"/>
    </reaction>
</comment>
<evidence type="ECO:0000256" key="30">
    <source>
        <dbReference type="ARBA" id="ARBA00047892"/>
    </source>
</evidence>
<comment type="catalytic activity">
    <reaction evidence="18">
        <text>(2S)-2-aminobutanoate + glyoxylate = 2-oxobutanoate + glycine</text>
        <dbReference type="Rhea" id="RHEA:77339"/>
        <dbReference type="ChEBI" id="CHEBI:16763"/>
        <dbReference type="ChEBI" id="CHEBI:36655"/>
        <dbReference type="ChEBI" id="CHEBI:57305"/>
        <dbReference type="ChEBI" id="CHEBI:74359"/>
    </reaction>
</comment>
<evidence type="ECO:0000256" key="37">
    <source>
        <dbReference type="ARBA" id="ARBA00058068"/>
    </source>
</evidence>
<dbReference type="InterPro" id="IPR015421">
    <property type="entry name" value="PyrdxlP-dep_Trfase_major"/>
</dbReference>
<evidence type="ECO:0000256" key="14">
    <source>
        <dbReference type="ARBA" id="ARBA00041845"/>
    </source>
</evidence>
<keyword evidence="6" id="KW-0032">Aminotransferase</keyword>
<keyword evidence="8" id="KW-0809">Transit peptide</keyword>
<evidence type="ECO:0000256" key="20">
    <source>
        <dbReference type="ARBA" id="ARBA00043749"/>
    </source>
</evidence>
<protein>
    <recommendedName>
        <fullName evidence="12">Alanine--glyoxylate aminotransferase 2, mitochondrial</fullName>
        <ecNumber evidence="27">2.6.1.18</ecNumber>
        <ecNumber evidence="11">2.6.1.40</ecNumber>
        <ecNumber evidence="5">2.6.1.44</ecNumber>
    </recommendedName>
    <alternativeName>
        <fullName evidence="13">(R)-3-amino-2-methylpropionate--pyruvate transaminase</fullName>
    </alternativeName>
    <alternativeName>
        <fullName evidence="15">Beta-ALAAT II</fullName>
    </alternativeName>
    <alternativeName>
        <fullName evidence="16">Beta-alanine-pyruvate aminotransferase</fullName>
    </alternativeName>
    <alternativeName>
        <fullName evidence="29">D-3-aminoisobutyrate-pyruvate aminotransferase</fullName>
    </alternativeName>
    <alternativeName>
        <fullName evidence="14">D-AIBAT</fullName>
    </alternativeName>
    <alternativeName>
        <fullName evidence="28">D-beta-aminoisobutyrate-pyruvate aminotransferase</fullName>
    </alternativeName>
</protein>
<reference evidence="39" key="1">
    <citation type="journal article" date="2014" name="Nat. Commun.">
        <title>The rainbow trout genome provides novel insights into evolution after whole-genome duplication in vertebrates.</title>
        <authorList>
            <person name="Berthelot C."/>
            <person name="Brunet F."/>
            <person name="Chalopin D."/>
            <person name="Juanchich A."/>
            <person name="Bernard M."/>
            <person name="Noel B."/>
            <person name="Bento P."/>
            <person name="Da Silva C."/>
            <person name="Labadie K."/>
            <person name="Alberti A."/>
            <person name="Aury J.M."/>
            <person name="Louis A."/>
            <person name="Dehais P."/>
            <person name="Bardou P."/>
            <person name="Montfort J."/>
            <person name="Klopp C."/>
            <person name="Cabau C."/>
            <person name="Gaspin C."/>
            <person name="Thorgaard G.H."/>
            <person name="Boussaha M."/>
            <person name="Quillet E."/>
            <person name="Guyomard R."/>
            <person name="Galiana D."/>
            <person name="Bobe J."/>
            <person name="Volff J.N."/>
            <person name="Genet C."/>
            <person name="Wincker P."/>
            <person name="Jaillon O."/>
            <person name="Roest Crollius H."/>
            <person name="Guiguen Y."/>
        </authorList>
    </citation>
    <scope>NUCLEOTIDE SEQUENCE [LARGE SCALE GENOMIC DNA]</scope>
</reference>
<comment type="catalytic activity">
    <reaction evidence="22">
        <text>N(omega)-methyl-L-arginine + pyruvate = 5-(3-methylguanidino)-2-oxopentanoate + L-alanine</text>
        <dbReference type="Rhea" id="RHEA:77319"/>
        <dbReference type="ChEBI" id="CHEBI:15361"/>
        <dbReference type="ChEBI" id="CHEBI:57972"/>
        <dbReference type="ChEBI" id="CHEBI:114953"/>
        <dbReference type="ChEBI" id="CHEBI:197314"/>
    </reaction>
</comment>
<dbReference type="PANTHER" id="PTHR45688:SF3">
    <property type="entry name" value="ALANINE--GLYOXYLATE AMINOTRANSFERASE 2, MITOCHONDRIAL"/>
    <property type="match status" value="1"/>
</dbReference>
<evidence type="ECO:0000256" key="36">
    <source>
        <dbReference type="ARBA" id="ARBA00049480"/>
    </source>
</evidence>
<dbReference type="EC" id="2.6.1.40" evidence="11"/>
<evidence type="ECO:0000256" key="26">
    <source>
        <dbReference type="ARBA" id="ARBA00043826"/>
    </source>
</evidence>
<dbReference type="InterPro" id="IPR049704">
    <property type="entry name" value="Aminotrans_3_PPA_site"/>
</dbReference>
<evidence type="ECO:0000256" key="22">
    <source>
        <dbReference type="ARBA" id="ARBA00043758"/>
    </source>
</evidence>
<evidence type="ECO:0000256" key="6">
    <source>
        <dbReference type="ARBA" id="ARBA00022576"/>
    </source>
</evidence>
<comment type="catalytic activity">
    <reaction evidence="33">
        <text>N(omega),N(omega)-dimethyl-L-arginine + 2-oxobutanoate = 5-(3,3-dimethylguanidino)-2-oxopentanoate + (2S)-2-aminobutanoate</text>
        <dbReference type="Rhea" id="RHEA:77351"/>
        <dbReference type="ChEBI" id="CHEBI:16763"/>
        <dbReference type="ChEBI" id="CHEBI:58326"/>
        <dbReference type="ChEBI" id="CHEBI:74359"/>
        <dbReference type="ChEBI" id="CHEBI:197301"/>
    </reaction>
</comment>
<feature type="chain" id="PRO_5001596896" description="Alanine--glyoxylate aminotransferase 2, mitochondrial" evidence="38">
    <location>
        <begin position="25"/>
        <end position="162"/>
    </location>
</feature>
<evidence type="ECO:0000256" key="24">
    <source>
        <dbReference type="ARBA" id="ARBA00043798"/>
    </source>
</evidence>
<feature type="signal peptide" evidence="38">
    <location>
        <begin position="1"/>
        <end position="24"/>
    </location>
</feature>
<comment type="function">
    <text evidence="37">Multifunctional aminotransferase with a broad substrate specificity. Catalyzes the conversion of glyoxylate to glycine using alanine as the amino donor. Catalyzes metabolism of not L- but the D-isomer of D-beta-aminoisobutyric acid to generate 2-methyl-3-oxopropanoate and alanine. Catalyzes the transfer of the amino group from beta-alanine to pyruvate to yield L-alanine and 3-oxopropanoate. Can metabolize NG-monomethyl-L-arginine (NMMA), asymmetric NG,NG-dimethyl-L-arginine (ADMA) and symmetric NG,N'G-dimethyl-L-arginine (SDMA). ADMA is a potent inhibitor of nitric-oxide (NO) synthase, and this activity provides mechanism through which the kidney regulates blood pressure.</text>
</comment>
<reference evidence="39" key="2">
    <citation type="submission" date="2014-03" db="EMBL/GenBank/DDBJ databases">
        <authorList>
            <person name="Genoscope - CEA"/>
        </authorList>
    </citation>
    <scope>NUCLEOTIDE SEQUENCE</scope>
</reference>
<dbReference type="AlphaFoldDB" id="A0A060Z7P7"/>
<comment type="catalytic activity">
    <reaction evidence="25">
        <text>3-oxopropanoate + L-alanine = beta-alanine + pyruvate</text>
        <dbReference type="Rhea" id="RHEA:14077"/>
        <dbReference type="ChEBI" id="CHEBI:15361"/>
        <dbReference type="ChEBI" id="CHEBI:33190"/>
        <dbReference type="ChEBI" id="CHEBI:57966"/>
        <dbReference type="ChEBI" id="CHEBI:57972"/>
        <dbReference type="EC" id="2.6.1.18"/>
    </reaction>
    <physiologicalReaction direction="right-to-left" evidence="25">
        <dbReference type="Rhea" id="RHEA:14079"/>
    </physiologicalReaction>
</comment>
<comment type="catalytic activity">
    <reaction evidence="26">
        <text>2-oxopentanoate + N(omega),N(omega)-dimethyl-L-arginine = 5-(3,3-dimethylguanidino)-2-oxopentanoate + L-2-aminopentanoate</text>
        <dbReference type="Rhea" id="RHEA:77359"/>
        <dbReference type="ChEBI" id="CHEBI:28644"/>
        <dbReference type="ChEBI" id="CHEBI:58326"/>
        <dbReference type="ChEBI" id="CHEBI:58441"/>
        <dbReference type="ChEBI" id="CHEBI:197301"/>
    </reaction>
</comment>
<comment type="catalytic activity">
    <reaction evidence="17">
        <text>N(omega),N(omega)-dimethyl-L-arginine + pyruvate = 5-(3,3-dimethylguanidino)-2-oxopentanoate + L-alanine</text>
        <dbReference type="Rhea" id="RHEA:77303"/>
        <dbReference type="ChEBI" id="CHEBI:15361"/>
        <dbReference type="ChEBI" id="CHEBI:57972"/>
        <dbReference type="ChEBI" id="CHEBI:58326"/>
        <dbReference type="ChEBI" id="CHEBI:197301"/>
    </reaction>
</comment>
<dbReference type="GO" id="GO:0008453">
    <property type="term" value="F:alanine-glyoxylate transaminase activity"/>
    <property type="evidence" value="ECO:0007669"/>
    <property type="project" value="UniProtKB-EC"/>
</dbReference>
<accession>A0A060Z7P7</accession>
<comment type="catalytic activity">
    <reaction evidence="32">
        <text>2-oxohexanoate + N(omega),N(omega)-dimethyl-L-arginine = L-2-aminohexanoate + 5-(3,3-dimethylguanidino)-2-oxopentanoate</text>
        <dbReference type="Rhea" id="RHEA:77363"/>
        <dbReference type="ChEBI" id="CHEBI:35177"/>
        <dbReference type="ChEBI" id="CHEBI:58326"/>
        <dbReference type="ChEBI" id="CHEBI:58455"/>
        <dbReference type="ChEBI" id="CHEBI:197301"/>
    </reaction>
</comment>
<comment type="catalytic activity">
    <reaction evidence="21">
        <text>2-oxobutanoate + L-alanine = (2S)-2-aminobutanoate + pyruvate</text>
        <dbReference type="Rhea" id="RHEA:77355"/>
        <dbReference type="ChEBI" id="CHEBI:15361"/>
        <dbReference type="ChEBI" id="CHEBI:16763"/>
        <dbReference type="ChEBI" id="CHEBI:57972"/>
        <dbReference type="ChEBI" id="CHEBI:74359"/>
        <dbReference type="EC" id="2.6.1.44"/>
    </reaction>
</comment>
<dbReference type="GO" id="GO:0005739">
    <property type="term" value="C:mitochondrion"/>
    <property type="evidence" value="ECO:0007669"/>
    <property type="project" value="UniProtKB-SubCell"/>
</dbReference>
<organism evidence="39 40">
    <name type="scientific">Oncorhynchus mykiss</name>
    <name type="common">Rainbow trout</name>
    <name type="synonym">Salmo gairdneri</name>
    <dbReference type="NCBI Taxonomy" id="8022"/>
    <lineage>
        <taxon>Eukaryota</taxon>
        <taxon>Metazoa</taxon>
        <taxon>Chordata</taxon>
        <taxon>Craniata</taxon>
        <taxon>Vertebrata</taxon>
        <taxon>Euteleostomi</taxon>
        <taxon>Actinopterygii</taxon>
        <taxon>Neopterygii</taxon>
        <taxon>Teleostei</taxon>
        <taxon>Protacanthopterygii</taxon>
        <taxon>Salmoniformes</taxon>
        <taxon>Salmonidae</taxon>
        <taxon>Salmoninae</taxon>
        <taxon>Oncorhynchus</taxon>
    </lineage>
</organism>
<proteinExistence type="inferred from homology"/>
<comment type="catalytic activity">
    <reaction evidence="30">
        <text>N(omega),N(omega)-dimethyl-L-arginine + glyoxylate = 5-(3,3-dimethylguanidino)-2-oxopentanoate + glycine</text>
        <dbReference type="Rhea" id="RHEA:77311"/>
        <dbReference type="ChEBI" id="CHEBI:36655"/>
        <dbReference type="ChEBI" id="CHEBI:57305"/>
        <dbReference type="ChEBI" id="CHEBI:58326"/>
        <dbReference type="ChEBI" id="CHEBI:197301"/>
    </reaction>
</comment>
<evidence type="ECO:0000256" key="1">
    <source>
        <dbReference type="ARBA" id="ARBA00001933"/>
    </source>
</evidence>
<dbReference type="SUPFAM" id="SSF53383">
    <property type="entry name" value="PLP-dependent transferases"/>
    <property type="match status" value="1"/>
</dbReference>
<gene>
    <name evidence="39" type="ORF">GSONMT00043091001</name>
</gene>
<keyword evidence="9" id="KW-0496">Mitochondrion</keyword>
<dbReference type="Proteomes" id="UP000193380">
    <property type="component" value="Unassembled WGS sequence"/>
</dbReference>
<dbReference type="GO" id="GO:0009436">
    <property type="term" value="P:glyoxylate catabolic process"/>
    <property type="evidence" value="ECO:0007669"/>
    <property type="project" value="TreeGrafter"/>
</dbReference>
<evidence type="ECO:0000256" key="4">
    <source>
        <dbReference type="ARBA" id="ARBA00011881"/>
    </source>
</evidence>
<dbReference type="GO" id="GO:0016223">
    <property type="term" value="F:beta-alanine:pyruvate transaminase activity"/>
    <property type="evidence" value="ECO:0007669"/>
    <property type="project" value="UniProtKB-EC"/>
</dbReference>
<evidence type="ECO:0000256" key="15">
    <source>
        <dbReference type="ARBA" id="ARBA00042611"/>
    </source>
</evidence>
<evidence type="ECO:0000256" key="16">
    <source>
        <dbReference type="ARBA" id="ARBA00042669"/>
    </source>
</evidence>
<evidence type="ECO:0000256" key="38">
    <source>
        <dbReference type="SAM" id="SignalP"/>
    </source>
</evidence>
<dbReference type="GO" id="GO:0019481">
    <property type="term" value="P:L-alanine catabolic process, by transamination"/>
    <property type="evidence" value="ECO:0007669"/>
    <property type="project" value="TreeGrafter"/>
</dbReference>
<evidence type="ECO:0000256" key="8">
    <source>
        <dbReference type="ARBA" id="ARBA00022946"/>
    </source>
</evidence>
<dbReference type="GO" id="GO:0047305">
    <property type="term" value="F:(R)-3-amino-2-methylpropionate-pyruvate transaminase activity"/>
    <property type="evidence" value="ECO:0007669"/>
    <property type="project" value="UniProtKB-EC"/>
</dbReference>
<dbReference type="InterPro" id="IPR015424">
    <property type="entry name" value="PyrdxlP-dep_Trfase"/>
</dbReference>
<keyword evidence="38" id="KW-0732">Signal</keyword>
<comment type="catalytic activity">
    <reaction evidence="19">
        <text>(R)-3-amino-2-methylpropanoate + pyruvate = 2-methyl-3-oxopropanoate + L-alanine</text>
        <dbReference type="Rhea" id="RHEA:18393"/>
        <dbReference type="ChEBI" id="CHEBI:15361"/>
        <dbReference type="ChEBI" id="CHEBI:57700"/>
        <dbReference type="ChEBI" id="CHEBI:57731"/>
        <dbReference type="ChEBI" id="CHEBI:57972"/>
        <dbReference type="EC" id="2.6.1.40"/>
    </reaction>
    <physiologicalReaction direction="left-to-right" evidence="19">
        <dbReference type="Rhea" id="RHEA:18394"/>
    </physiologicalReaction>
</comment>
<dbReference type="InterPro" id="IPR005814">
    <property type="entry name" value="Aminotrans_3"/>
</dbReference>
<dbReference type="EC" id="2.6.1.18" evidence="27"/>
<evidence type="ECO:0000256" key="34">
    <source>
        <dbReference type="ARBA" id="ARBA00048760"/>
    </source>
</evidence>
<evidence type="ECO:0000256" key="2">
    <source>
        <dbReference type="ARBA" id="ARBA00004173"/>
    </source>
</evidence>
<evidence type="ECO:0000313" key="39">
    <source>
        <dbReference type="EMBL" id="CDR00061.1"/>
    </source>
</evidence>
<dbReference type="PaxDb" id="8022-A0A060Z7P7"/>
<comment type="subunit">
    <text evidence="4">Homotetramer.</text>
</comment>
<evidence type="ECO:0000256" key="31">
    <source>
        <dbReference type="ARBA" id="ARBA00048264"/>
    </source>
</evidence>
<comment type="catalytic activity">
    <reaction evidence="36">
        <text>N(omega),N('omega)-dimethyl-L-arginine + glyoxylate = 5-(3,3'-dimethylguanidino)-2-oxopentanoate + glycine</text>
        <dbReference type="Rhea" id="RHEA:77315"/>
        <dbReference type="ChEBI" id="CHEBI:36655"/>
        <dbReference type="ChEBI" id="CHEBI:57305"/>
        <dbReference type="ChEBI" id="CHEBI:197308"/>
        <dbReference type="ChEBI" id="CHEBI:197310"/>
    </reaction>
</comment>
<dbReference type="Pfam" id="PF00202">
    <property type="entry name" value="Aminotran_3"/>
    <property type="match status" value="1"/>
</dbReference>
<comment type="catalytic activity">
    <reaction evidence="20">
        <text>N(omega),N(omega)-dimethyl-L-arginine + oxaloacetate = 5-(3,3-dimethylguanidino)-2-oxopentanoate + L-aspartate</text>
        <dbReference type="Rhea" id="RHEA:77343"/>
        <dbReference type="ChEBI" id="CHEBI:16452"/>
        <dbReference type="ChEBI" id="CHEBI:29991"/>
        <dbReference type="ChEBI" id="CHEBI:58326"/>
        <dbReference type="ChEBI" id="CHEBI:197301"/>
    </reaction>
</comment>
<evidence type="ECO:0000256" key="13">
    <source>
        <dbReference type="ARBA" id="ARBA00041662"/>
    </source>
</evidence>
<comment type="catalytic activity">
    <reaction evidence="10">
        <text>glyoxylate + L-alanine = glycine + pyruvate</text>
        <dbReference type="Rhea" id="RHEA:24248"/>
        <dbReference type="ChEBI" id="CHEBI:15361"/>
        <dbReference type="ChEBI" id="CHEBI:36655"/>
        <dbReference type="ChEBI" id="CHEBI:57305"/>
        <dbReference type="ChEBI" id="CHEBI:57972"/>
        <dbReference type="EC" id="2.6.1.44"/>
    </reaction>
    <physiologicalReaction direction="left-to-right" evidence="10">
        <dbReference type="Rhea" id="RHEA:24249"/>
    </physiologicalReaction>
</comment>
<evidence type="ECO:0000256" key="3">
    <source>
        <dbReference type="ARBA" id="ARBA00008954"/>
    </source>
</evidence>
<dbReference type="STRING" id="8022.A0A060Z7P7"/>
<dbReference type="GO" id="GO:0030170">
    <property type="term" value="F:pyridoxal phosphate binding"/>
    <property type="evidence" value="ECO:0007669"/>
    <property type="project" value="InterPro"/>
</dbReference>